<dbReference type="InterPro" id="IPR001041">
    <property type="entry name" value="2Fe-2S_ferredoxin-type"/>
</dbReference>
<dbReference type="PROSITE" id="PS51085">
    <property type="entry name" value="2FE2S_FER_2"/>
    <property type="match status" value="1"/>
</dbReference>
<dbReference type="EMBL" id="CP106679">
    <property type="protein sequence ID" value="UXP33593.1"/>
    <property type="molecule type" value="Genomic_DNA"/>
</dbReference>
<dbReference type="Gene3D" id="3.10.20.30">
    <property type="match status" value="1"/>
</dbReference>
<proteinExistence type="predicted"/>
<dbReference type="SUPFAM" id="SSF54292">
    <property type="entry name" value="2Fe-2S ferredoxin-like"/>
    <property type="match status" value="1"/>
</dbReference>
<gene>
    <name evidence="2" type="ORF">N6H18_06450</name>
</gene>
<evidence type="ECO:0000259" key="1">
    <source>
        <dbReference type="PROSITE" id="PS51085"/>
    </source>
</evidence>
<reference evidence="2" key="1">
    <citation type="submission" date="2022-09" db="EMBL/GenBank/DDBJ databases">
        <title>Comparative genomics and taxonomic characterization of three novel marine species of genus Reichenbachiella exhibiting antioxidant and polysaccharide degradation activities.</title>
        <authorList>
            <person name="Muhammad N."/>
            <person name="Lee Y.-J."/>
            <person name="Ko J."/>
            <person name="Kim S.-G."/>
        </authorList>
    </citation>
    <scope>NUCLEOTIDE SEQUENCE</scope>
    <source>
        <strain evidence="2">BKB1-1</strain>
    </source>
</reference>
<organism evidence="2 3">
    <name type="scientific">Reichenbachiella agarivorans</name>
    <dbReference type="NCBI Taxonomy" id="2979464"/>
    <lineage>
        <taxon>Bacteria</taxon>
        <taxon>Pseudomonadati</taxon>
        <taxon>Bacteroidota</taxon>
        <taxon>Cytophagia</taxon>
        <taxon>Cytophagales</taxon>
        <taxon>Reichenbachiellaceae</taxon>
        <taxon>Reichenbachiella</taxon>
    </lineage>
</organism>
<evidence type="ECO:0000313" key="3">
    <source>
        <dbReference type="Proteomes" id="UP001065174"/>
    </source>
</evidence>
<protein>
    <submittedName>
        <fullName evidence="2">(2Fe-2S)-binding protein</fullName>
    </submittedName>
</protein>
<keyword evidence="3" id="KW-1185">Reference proteome</keyword>
<dbReference type="InterPro" id="IPR012675">
    <property type="entry name" value="Beta-grasp_dom_sf"/>
</dbReference>
<dbReference type="RefSeq" id="WP_262311022.1">
    <property type="nucleotide sequence ID" value="NZ_CP106679.1"/>
</dbReference>
<feature type="domain" description="2Fe-2S ferredoxin-type" evidence="1">
    <location>
        <begin position="2"/>
        <end position="98"/>
    </location>
</feature>
<dbReference type="CDD" id="cd00207">
    <property type="entry name" value="fer2"/>
    <property type="match status" value="1"/>
</dbReference>
<dbReference type="Proteomes" id="UP001065174">
    <property type="component" value="Chromosome"/>
</dbReference>
<accession>A0ABY6CVV0</accession>
<sequence length="107" mass="12251">MPKIVIQNLHNKGIFEKDDTKTLLEMIHLNQVDWMFACGGKGRCTTCRAIVIDGLNNFSPETETEIKFKNADRLKSNERLACQCTIHGDVIIKVADENKFMHLHYSD</sequence>
<dbReference type="InterPro" id="IPR036010">
    <property type="entry name" value="2Fe-2S_ferredoxin-like_sf"/>
</dbReference>
<name>A0ABY6CVV0_9BACT</name>
<evidence type="ECO:0000313" key="2">
    <source>
        <dbReference type="EMBL" id="UXP33593.1"/>
    </source>
</evidence>
<dbReference type="Pfam" id="PF00111">
    <property type="entry name" value="Fer2"/>
    <property type="match status" value="1"/>
</dbReference>